<name>A0A165J9B3_EXIGL</name>
<feature type="chain" id="PRO_5007859864" description="Glycoside hydrolase family 17 protein" evidence="1">
    <location>
        <begin position="18"/>
        <end position="360"/>
    </location>
</feature>
<dbReference type="AlphaFoldDB" id="A0A165J9B3"/>
<dbReference type="InterPro" id="IPR017853">
    <property type="entry name" value="GH"/>
</dbReference>
<dbReference type="Gene3D" id="3.20.20.80">
    <property type="entry name" value="Glycosidases"/>
    <property type="match status" value="1"/>
</dbReference>
<dbReference type="EMBL" id="KV425971">
    <property type="protein sequence ID" value="KZV94518.1"/>
    <property type="molecule type" value="Genomic_DNA"/>
</dbReference>
<organism evidence="2 3">
    <name type="scientific">Exidia glandulosa HHB12029</name>
    <dbReference type="NCBI Taxonomy" id="1314781"/>
    <lineage>
        <taxon>Eukaryota</taxon>
        <taxon>Fungi</taxon>
        <taxon>Dikarya</taxon>
        <taxon>Basidiomycota</taxon>
        <taxon>Agaricomycotina</taxon>
        <taxon>Agaricomycetes</taxon>
        <taxon>Auriculariales</taxon>
        <taxon>Exidiaceae</taxon>
        <taxon>Exidia</taxon>
    </lineage>
</organism>
<protein>
    <recommendedName>
        <fullName evidence="4">Glycoside hydrolase family 17 protein</fullName>
    </recommendedName>
</protein>
<dbReference type="Proteomes" id="UP000077266">
    <property type="component" value="Unassembled WGS sequence"/>
</dbReference>
<proteinExistence type="predicted"/>
<evidence type="ECO:0000313" key="2">
    <source>
        <dbReference type="EMBL" id="KZV94518.1"/>
    </source>
</evidence>
<sequence length="360" mass="40561">MVLRILAALVLAATASAAAITERAQLDCFPFGTAKLPKFGHGAPKRTREDWWCSAEHQYGFMGFSYPLEDDDCSGPSNSFTQINADFKRMKKEFGSTMVRIYAPQCRDATIWKTLIRAGIANNMAVIPQIWWGFEDNQDLWMLSRTAFFSVLNDPLYGPVAPYVFHSLAFGSEPIGDFVDGGYDGFIADLNITRQMLQPYGIPISMSEDWDRAGILASDDRTSLGPVGIKIAPLMDNLQLHPMPYYHANIYPSADTTWPYFEWYMDFIARNLPGKPILITETQWASFEGGAHDRGWGNPGEDIGNFTIFWNLIQSSDHCAFWKKYRVGWFVHTFDDSQESGLGMIDDDGNVKMKFAPAKC</sequence>
<keyword evidence="1" id="KW-0732">Signal</keyword>
<gene>
    <name evidence="2" type="ORF">EXIGLDRAFT_736888</name>
</gene>
<reference evidence="2 3" key="1">
    <citation type="journal article" date="2016" name="Mol. Biol. Evol.">
        <title>Comparative Genomics of Early-Diverging Mushroom-Forming Fungi Provides Insights into the Origins of Lignocellulose Decay Capabilities.</title>
        <authorList>
            <person name="Nagy L.G."/>
            <person name="Riley R."/>
            <person name="Tritt A."/>
            <person name="Adam C."/>
            <person name="Daum C."/>
            <person name="Floudas D."/>
            <person name="Sun H."/>
            <person name="Yadav J.S."/>
            <person name="Pangilinan J."/>
            <person name="Larsson K.H."/>
            <person name="Matsuura K."/>
            <person name="Barry K."/>
            <person name="Labutti K."/>
            <person name="Kuo R."/>
            <person name="Ohm R.A."/>
            <person name="Bhattacharya S.S."/>
            <person name="Shirouzu T."/>
            <person name="Yoshinaga Y."/>
            <person name="Martin F.M."/>
            <person name="Grigoriev I.V."/>
            <person name="Hibbett D.S."/>
        </authorList>
    </citation>
    <scope>NUCLEOTIDE SEQUENCE [LARGE SCALE GENOMIC DNA]</scope>
    <source>
        <strain evidence="2 3">HHB12029</strain>
    </source>
</reference>
<feature type="signal peptide" evidence="1">
    <location>
        <begin position="1"/>
        <end position="17"/>
    </location>
</feature>
<accession>A0A165J9B3</accession>
<dbReference type="SUPFAM" id="SSF51445">
    <property type="entry name" value="(Trans)glycosidases"/>
    <property type="match status" value="1"/>
</dbReference>
<evidence type="ECO:0000313" key="3">
    <source>
        <dbReference type="Proteomes" id="UP000077266"/>
    </source>
</evidence>
<keyword evidence="3" id="KW-1185">Reference proteome</keyword>
<evidence type="ECO:0008006" key="4">
    <source>
        <dbReference type="Google" id="ProtNLM"/>
    </source>
</evidence>
<dbReference type="InParanoid" id="A0A165J9B3"/>
<dbReference type="OrthoDB" id="77201at2759"/>
<evidence type="ECO:0000256" key="1">
    <source>
        <dbReference type="SAM" id="SignalP"/>
    </source>
</evidence>